<gene>
    <name evidence="6" type="ORF">ASPWEDRAFT_146350</name>
</gene>
<dbReference type="GO" id="GO:0003735">
    <property type="term" value="F:structural constituent of ribosome"/>
    <property type="evidence" value="ECO:0007669"/>
    <property type="project" value="InterPro"/>
</dbReference>
<dbReference type="Proteomes" id="UP000184383">
    <property type="component" value="Unassembled WGS sequence"/>
</dbReference>
<protein>
    <recommendedName>
        <fullName evidence="4">Large ribosomal subunit protein bL34m</fullName>
    </recommendedName>
</protein>
<dbReference type="Pfam" id="PF00468">
    <property type="entry name" value="Ribosomal_L34"/>
    <property type="match status" value="1"/>
</dbReference>
<evidence type="ECO:0000256" key="1">
    <source>
        <dbReference type="ARBA" id="ARBA00010111"/>
    </source>
</evidence>
<dbReference type="PANTHER" id="PTHR14503:SF4">
    <property type="entry name" value="LARGE RIBOSOMAL SUBUNIT PROTEIN BL34M"/>
    <property type="match status" value="1"/>
</dbReference>
<evidence type="ECO:0000256" key="4">
    <source>
        <dbReference type="ARBA" id="ARBA00035274"/>
    </source>
</evidence>
<dbReference type="OrthoDB" id="431691at2759"/>
<dbReference type="EMBL" id="KV878209">
    <property type="protein sequence ID" value="OJJ41092.1"/>
    <property type="molecule type" value="Genomic_DNA"/>
</dbReference>
<keyword evidence="3" id="KW-0687">Ribonucleoprotein</keyword>
<keyword evidence="2" id="KW-0689">Ribosomal protein</keyword>
<organism evidence="6 7">
    <name type="scientific">Aspergillus wentii DTO 134E9</name>
    <dbReference type="NCBI Taxonomy" id="1073089"/>
    <lineage>
        <taxon>Eukaryota</taxon>
        <taxon>Fungi</taxon>
        <taxon>Dikarya</taxon>
        <taxon>Ascomycota</taxon>
        <taxon>Pezizomycotina</taxon>
        <taxon>Eurotiomycetes</taxon>
        <taxon>Eurotiomycetidae</taxon>
        <taxon>Eurotiales</taxon>
        <taxon>Aspergillaceae</taxon>
        <taxon>Aspergillus</taxon>
        <taxon>Aspergillus subgen. Cremei</taxon>
    </lineage>
</organism>
<evidence type="ECO:0000256" key="5">
    <source>
        <dbReference type="SAM" id="MobiDB-lite"/>
    </source>
</evidence>
<dbReference type="Gene3D" id="1.10.287.3980">
    <property type="match status" value="1"/>
</dbReference>
<feature type="region of interest" description="Disordered" evidence="5">
    <location>
        <begin position="87"/>
        <end position="108"/>
    </location>
</feature>
<sequence length="138" mass="15357">MLCLRCRALPSAFRTYASSRTAMSQMTRSSVSPFSFASPLRTFSSATSPSFRPQQTQSIQSSLSTRTPLTSASALAFNPAQQTRSFSASAALGGKRATYNPSRRVQKRRHGYLARLRSRGGRKILMRRRARGRKTLSY</sequence>
<evidence type="ECO:0000313" key="6">
    <source>
        <dbReference type="EMBL" id="OJJ41092.1"/>
    </source>
</evidence>
<name>A0A1L9S1Q4_ASPWE</name>
<dbReference type="NCBIfam" id="TIGR01030">
    <property type="entry name" value="rpmH_bact"/>
    <property type="match status" value="1"/>
</dbReference>
<dbReference type="HAMAP" id="MF_00391">
    <property type="entry name" value="Ribosomal_bL34"/>
    <property type="match status" value="1"/>
</dbReference>
<feature type="compositionally biased region" description="Polar residues" evidence="5">
    <location>
        <begin position="44"/>
        <end position="53"/>
    </location>
</feature>
<dbReference type="GO" id="GO:0006412">
    <property type="term" value="P:translation"/>
    <property type="evidence" value="ECO:0007669"/>
    <property type="project" value="InterPro"/>
</dbReference>
<dbReference type="GeneID" id="63745348"/>
<dbReference type="GO" id="GO:0005762">
    <property type="term" value="C:mitochondrial large ribosomal subunit"/>
    <property type="evidence" value="ECO:0007669"/>
    <property type="project" value="TreeGrafter"/>
</dbReference>
<proteinExistence type="inferred from homology"/>
<evidence type="ECO:0000256" key="3">
    <source>
        <dbReference type="ARBA" id="ARBA00023274"/>
    </source>
</evidence>
<dbReference type="RefSeq" id="XP_040694768.1">
    <property type="nucleotide sequence ID" value="XM_040829500.1"/>
</dbReference>
<evidence type="ECO:0000256" key="2">
    <source>
        <dbReference type="ARBA" id="ARBA00022980"/>
    </source>
</evidence>
<dbReference type="STRING" id="1073089.A0A1L9S1Q4"/>
<evidence type="ECO:0000313" key="7">
    <source>
        <dbReference type="Proteomes" id="UP000184383"/>
    </source>
</evidence>
<feature type="compositionally biased region" description="Low complexity" evidence="5">
    <location>
        <begin position="54"/>
        <end position="65"/>
    </location>
</feature>
<dbReference type="AlphaFoldDB" id="A0A1L9S1Q4"/>
<dbReference type="InterPro" id="IPR000271">
    <property type="entry name" value="Ribosomal_bL34"/>
</dbReference>
<dbReference type="VEuPathDB" id="FungiDB:ASPWEDRAFT_146350"/>
<feature type="region of interest" description="Disordered" evidence="5">
    <location>
        <begin position="44"/>
        <end position="65"/>
    </location>
</feature>
<dbReference type="PANTHER" id="PTHR14503">
    <property type="entry name" value="MITOCHONDRIAL RIBOSOMAL PROTEIN 34 FAMILY MEMBER"/>
    <property type="match status" value="1"/>
</dbReference>
<keyword evidence="7" id="KW-1185">Reference proteome</keyword>
<reference evidence="7" key="1">
    <citation type="journal article" date="2017" name="Genome Biol.">
        <title>Comparative genomics reveals high biological diversity and specific adaptations in the industrially and medically important fungal genus Aspergillus.</title>
        <authorList>
            <person name="de Vries R.P."/>
            <person name="Riley R."/>
            <person name="Wiebenga A."/>
            <person name="Aguilar-Osorio G."/>
            <person name="Amillis S."/>
            <person name="Uchima C.A."/>
            <person name="Anderluh G."/>
            <person name="Asadollahi M."/>
            <person name="Askin M."/>
            <person name="Barry K."/>
            <person name="Battaglia E."/>
            <person name="Bayram O."/>
            <person name="Benocci T."/>
            <person name="Braus-Stromeyer S.A."/>
            <person name="Caldana C."/>
            <person name="Canovas D."/>
            <person name="Cerqueira G.C."/>
            <person name="Chen F."/>
            <person name="Chen W."/>
            <person name="Choi C."/>
            <person name="Clum A."/>
            <person name="Dos Santos R.A."/>
            <person name="Damasio A.R."/>
            <person name="Diallinas G."/>
            <person name="Emri T."/>
            <person name="Fekete E."/>
            <person name="Flipphi M."/>
            <person name="Freyberg S."/>
            <person name="Gallo A."/>
            <person name="Gournas C."/>
            <person name="Habgood R."/>
            <person name="Hainaut M."/>
            <person name="Harispe M.L."/>
            <person name="Henrissat B."/>
            <person name="Hilden K.S."/>
            <person name="Hope R."/>
            <person name="Hossain A."/>
            <person name="Karabika E."/>
            <person name="Karaffa L."/>
            <person name="Karanyi Z."/>
            <person name="Krasevec N."/>
            <person name="Kuo A."/>
            <person name="Kusch H."/>
            <person name="LaButti K."/>
            <person name="Lagendijk E.L."/>
            <person name="Lapidus A."/>
            <person name="Levasseur A."/>
            <person name="Lindquist E."/>
            <person name="Lipzen A."/>
            <person name="Logrieco A.F."/>
            <person name="MacCabe A."/>
            <person name="Maekelae M.R."/>
            <person name="Malavazi I."/>
            <person name="Melin P."/>
            <person name="Meyer V."/>
            <person name="Mielnichuk N."/>
            <person name="Miskei M."/>
            <person name="Molnar A.P."/>
            <person name="Mule G."/>
            <person name="Ngan C.Y."/>
            <person name="Orejas M."/>
            <person name="Orosz E."/>
            <person name="Ouedraogo J.P."/>
            <person name="Overkamp K.M."/>
            <person name="Park H.-S."/>
            <person name="Perrone G."/>
            <person name="Piumi F."/>
            <person name="Punt P.J."/>
            <person name="Ram A.F."/>
            <person name="Ramon A."/>
            <person name="Rauscher S."/>
            <person name="Record E."/>
            <person name="Riano-Pachon D.M."/>
            <person name="Robert V."/>
            <person name="Roehrig J."/>
            <person name="Ruller R."/>
            <person name="Salamov A."/>
            <person name="Salih N.S."/>
            <person name="Samson R.A."/>
            <person name="Sandor E."/>
            <person name="Sanguinetti M."/>
            <person name="Schuetze T."/>
            <person name="Sepcic K."/>
            <person name="Shelest E."/>
            <person name="Sherlock G."/>
            <person name="Sophianopoulou V."/>
            <person name="Squina F.M."/>
            <person name="Sun H."/>
            <person name="Susca A."/>
            <person name="Todd R.B."/>
            <person name="Tsang A."/>
            <person name="Unkles S.E."/>
            <person name="van de Wiele N."/>
            <person name="van Rossen-Uffink D."/>
            <person name="Oliveira J.V."/>
            <person name="Vesth T.C."/>
            <person name="Visser J."/>
            <person name="Yu J.-H."/>
            <person name="Zhou M."/>
            <person name="Andersen M.R."/>
            <person name="Archer D.B."/>
            <person name="Baker S.E."/>
            <person name="Benoit I."/>
            <person name="Brakhage A.A."/>
            <person name="Braus G.H."/>
            <person name="Fischer R."/>
            <person name="Frisvad J.C."/>
            <person name="Goldman G.H."/>
            <person name="Houbraken J."/>
            <person name="Oakley B."/>
            <person name="Pocsi I."/>
            <person name="Scazzocchio C."/>
            <person name="Seiboth B."/>
            <person name="vanKuyk P.A."/>
            <person name="Wortman J."/>
            <person name="Dyer P.S."/>
            <person name="Grigoriev I.V."/>
        </authorList>
    </citation>
    <scope>NUCLEOTIDE SEQUENCE [LARGE SCALE GENOMIC DNA]</scope>
    <source>
        <strain evidence="7">DTO 134E9</strain>
    </source>
</reference>
<accession>A0A1L9S1Q4</accession>
<dbReference type="FunFam" id="1.10.287.3980:FF:000001">
    <property type="entry name" value="Mitochondrial ribosomal protein L34"/>
    <property type="match status" value="1"/>
</dbReference>
<comment type="similarity">
    <text evidence="1">Belongs to the bacterial ribosomal protein bL34 family.</text>
</comment>